<dbReference type="Proteomes" id="UP000297900">
    <property type="component" value="Unassembled WGS sequence"/>
</dbReference>
<feature type="transmembrane region" description="Helical" evidence="7">
    <location>
        <begin position="175"/>
        <end position="197"/>
    </location>
</feature>
<feature type="transmembrane region" description="Helical" evidence="7">
    <location>
        <begin position="124"/>
        <end position="144"/>
    </location>
</feature>
<dbReference type="Pfam" id="PF00528">
    <property type="entry name" value="BPD_transp_1"/>
    <property type="match status" value="1"/>
</dbReference>
<keyword evidence="2 7" id="KW-0813">Transport</keyword>
<dbReference type="OrthoDB" id="9785836at2"/>
<reference evidence="9 10" key="1">
    <citation type="submission" date="2019-03" db="EMBL/GenBank/DDBJ databases">
        <title>Cohnella endophytica sp. nov., a novel endophytic bacterium isolated from bark of Sonneratia apetala.</title>
        <authorList>
            <person name="Tuo L."/>
        </authorList>
    </citation>
    <scope>NUCLEOTIDE SEQUENCE [LARGE SCALE GENOMIC DNA]</scope>
    <source>
        <strain evidence="9 10">CCTCC AB 208254</strain>
    </source>
</reference>
<comment type="similarity">
    <text evidence="7">Belongs to the binding-protein-dependent transport system permease family.</text>
</comment>
<evidence type="ECO:0000256" key="5">
    <source>
        <dbReference type="ARBA" id="ARBA00022989"/>
    </source>
</evidence>
<dbReference type="GO" id="GO:0055085">
    <property type="term" value="P:transmembrane transport"/>
    <property type="evidence" value="ECO:0007669"/>
    <property type="project" value="InterPro"/>
</dbReference>
<evidence type="ECO:0000259" key="8">
    <source>
        <dbReference type="PROSITE" id="PS50928"/>
    </source>
</evidence>
<evidence type="ECO:0000313" key="10">
    <source>
        <dbReference type="Proteomes" id="UP000297900"/>
    </source>
</evidence>
<keyword evidence="10" id="KW-1185">Reference proteome</keyword>
<dbReference type="GO" id="GO:0005886">
    <property type="term" value="C:plasma membrane"/>
    <property type="evidence" value="ECO:0007669"/>
    <property type="project" value="UniProtKB-SubCell"/>
</dbReference>
<dbReference type="InterPro" id="IPR000515">
    <property type="entry name" value="MetI-like"/>
</dbReference>
<gene>
    <name evidence="9" type="ORF">E2980_12210</name>
</gene>
<dbReference type="PROSITE" id="PS50928">
    <property type="entry name" value="ABC_TM1"/>
    <property type="match status" value="1"/>
</dbReference>
<evidence type="ECO:0000256" key="7">
    <source>
        <dbReference type="RuleBase" id="RU363032"/>
    </source>
</evidence>
<feature type="transmembrane region" description="Helical" evidence="7">
    <location>
        <begin position="280"/>
        <end position="301"/>
    </location>
</feature>
<dbReference type="InterPro" id="IPR050809">
    <property type="entry name" value="UgpAE/MalFG_permease"/>
</dbReference>
<dbReference type="Gene3D" id="1.10.3720.10">
    <property type="entry name" value="MetI-like"/>
    <property type="match status" value="1"/>
</dbReference>
<dbReference type="InterPro" id="IPR035906">
    <property type="entry name" value="MetI-like_sf"/>
</dbReference>
<feature type="transmembrane region" description="Helical" evidence="7">
    <location>
        <begin position="21"/>
        <end position="42"/>
    </location>
</feature>
<sequence>MTSSSTGKTFPIASAGQKIRRVWQLYVLMSLPFLYLIVFKYVPMYGALIAFKDFVVTRGIWGSEWVGLKHFERFVHSYEFVKVIKNTLVLNFYNLAAGFSFPILLALSLNYIRVRWFKKTVQMITYAPHFISTVVMVGLMFELLDPRNGLINNILQAFGFGTVDFMGNPDYFKSIYVWSNIWQSAGFNCIIFLAALSSIDPSLHEAAVMDGASQRQRVWHIDLPGILPVAVILLILNMGYMLDVGYEKVLLMQNPLNLRTSEVIDTYVYKVGLVSQAMNYSYSAAIGLFKSIIGFILIITVNQIAKKANQASLW</sequence>
<comment type="subcellular location">
    <subcellularLocation>
        <location evidence="1 7">Cell membrane</location>
        <topology evidence="1 7">Multi-pass membrane protein</topology>
    </subcellularLocation>
</comment>
<dbReference type="SUPFAM" id="SSF161098">
    <property type="entry name" value="MetI-like"/>
    <property type="match status" value="1"/>
</dbReference>
<evidence type="ECO:0000256" key="4">
    <source>
        <dbReference type="ARBA" id="ARBA00022692"/>
    </source>
</evidence>
<keyword evidence="4 7" id="KW-0812">Transmembrane</keyword>
<keyword evidence="3" id="KW-1003">Cell membrane</keyword>
<feature type="transmembrane region" description="Helical" evidence="7">
    <location>
        <begin position="92"/>
        <end position="112"/>
    </location>
</feature>
<evidence type="ECO:0000313" key="9">
    <source>
        <dbReference type="EMBL" id="TFE26109.1"/>
    </source>
</evidence>
<dbReference type="PANTHER" id="PTHR43227">
    <property type="entry name" value="BLL4140 PROTEIN"/>
    <property type="match status" value="1"/>
</dbReference>
<evidence type="ECO:0000256" key="2">
    <source>
        <dbReference type="ARBA" id="ARBA00022448"/>
    </source>
</evidence>
<evidence type="ECO:0000256" key="1">
    <source>
        <dbReference type="ARBA" id="ARBA00004651"/>
    </source>
</evidence>
<organism evidence="9 10">
    <name type="scientific">Cohnella luojiensis</name>
    <dbReference type="NCBI Taxonomy" id="652876"/>
    <lineage>
        <taxon>Bacteria</taxon>
        <taxon>Bacillati</taxon>
        <taxon>Bacillota</taxon>
        <taxon>Bacilli</taxon>
        <taxon>Bacillales</taxon>
        <taxon>Paenibacillaceae</taxon>
        <taxon>Cohnella</taxon>
    </lineage>
</organism>
<accession>A0A4Y8LXZ0</accession>
<feature type="domain" description="ABC transmembrane type-1" evidence="8">
    <location>
        <begin position="84"/>
        <end position="301"/>
    </location>
</feature>
<proteinExistence type="inferred from homology"/>
<keyword evidence="5 7" id="KW-1133">Transmembrane helix</keyword>
<evidence type="ECO:0000256" key="6">
    <source>
        <dbReference type="ARBA" id="ARBA00023136"/>
    </source>
</evidence>
<feature type="transmembrane region" description="Helical" evidence="7">
    <location>
        <begin position="218"/>
        <end position="242"/>
    </location>
</feature>
<dbReference type="AlphaFoldDB" id="A0A4Y8LXZ0"/>
<name>A0A4Y8LXZ0_9BACL</name>
<protein>
    <submittedName>
        <fullName evidence="9">Sugar ABC transporter permease</fullName>
    </submittedName>
</protein>
<dbReference type="EMBL" id="SOMN01000015">
    <property type="protein sequence ID" value="TFE26109.1"/>
    <property type="molecule type" value="Genomic_DNA"/>
</dbReference>
<evidence type="ECO:0000256" key="3">
    <source>
        <dbReference type="ARBA" id="ARBA00022475"/>
    </source>
</evidence>
<dbReference type="PANTHER" id="PTHR43227:SF11">
    <property type="entry name" value="BLL4140 PROTEIN"/>
    <property type="match status" value="1"/>
</dbReference>
<comment type="caution">
    <text evidence="9">The sequence shown here is derived from an EMBL/GenBank/DDBJ whole genome shotgun (WGS) entry which is preliminary data.</text>
</comment>
<keyword evidence="6 7" id="KW-0472">Membrane</keyword>
<dbReference type="CDD" id="cd06261">
    <property type="entry name" value="TM_PBP2"/>
    <property type="match status" value="1"/>
</dbReference>